<evidence type="ECO:0000313" key="6">
    <source>
        <dbReference type="EMBL" id="GAA3957589.1"/>
    </source>
</evidence>
<reference evidence="7" key="1">
    <citation type="journal article" date="2019" name="Int. J. Syst. Evol. Microbiol.">
        <title>The Global Catalogue of Microorganisms (GCM) 10K type strain sequencing project: providing services to taxonomists for standard genome sequencing and annotation.</title>
        <authorList>
            <consortium name="The Broad Institute Genomics Platform"/>
            <consortium name="The Broad Institute Genome Sequencing Center for Infectious Disease"/>
            <person name="Wu L."/>
            <person name="Ma J."/>
        </authorList>
    </citation>
    <scope>NUCLEOTIDE SEQUENCE [LARGE SCALE GENOMIC DNA]</scope>
    <source>
        <strain evidence="7">JCM 16601</strain>
    </source>
</reference>
<evidence type="ECO:0000256" key="4">
    <source>
        <dbReference type="SAM" id="SignalP"/>
    </source>
</evidence>
<name>A0ABP7P0C5_9SPHI</name>
<dbReference type="SMART" id="SM00028">
    <property type="entry name" value="TPR"/>
    <property type="match status" value="2"/>
</dbReference>
<keyword evidence="7" id="KW-1185">Reference proteome</keyword>
<dbReference type="InterPro" id="IPR001466">
    <property type="entry name" value="Beta-lactam-related"/>
</dbReference>
<dbReference type="EMBL" id="BAAAZC010000002">
    <property type="protein sequence ID" value="GAA3957589.1"/>
    <property type="molecule type" value="Genomic_DNA"/>
</dbReference>
<feature type="signal peptide" evidence="4">
    <location>
        <begin position="1"/>
        <end position="19"/>
    </location>
</feature>
<gene>
    <name evidence="6" type="ORF">GCM10022210_01010</name>
</gene>
<evidence type="ECO:0000256" key="3">
    <source>
        <dbReference type="PROSITE-ProRule" id="PRU00339"/>
    </source>
</evidence>
<proteinExistence type="predicted"/>
<evidence type="ECO:0000313" key="7">
    <source>
        <dbReference type="Proteomes" id="UP001500742"/>
    </source>
</evidence>
<feature type="repeat" description="TPR" evidence="3">
    <location>
        <begin position="417"/>
        <end position="450"/>
    </location>
</feature>
<dbReference type="InterPro" id="IPR019734">
    <property type="entry name" value="TPR_rpt"/>
</dbReference>
<dbReference type="RefSeq" id="WP_259092799.1">
    <property type="nucleotide sequence ID" value="NZ_BAAAZC010000002.1"/>
</dbReference>
<organism evidence="6 7">
    <name type="scientific">Mucilaginibacter dorajii</name>
    <dbReference type="NCBI Taxonomy" id="692994"/>
    <lineage>
        <taxon>Bacteria</taxon>
        <taxon>Pseudomonadati</taxon>
        <taxon>Bacteroidota</taxon>
        <taxon>Sphingobacteriia</taxon>
        <taxon>Sphingobacteriales</taxon>
        <taxon>Sphingobacteriaceae</taxon>
        <taxon>Mucilaginibacter</taxon>
    </lineage>
</organism>
<sequence>MKRSISTFCLLFILASAFAQEQKLQQIIADQYISGIQLVHIKNNKTQVFNIGNITKAGKKVTSNTIFEAASLSKCVFAYTVLRLYDRGVLSLDTPLLHYYKEHYIRFDADPRYEKITARMVLSHRTGLPNWGDDKGAKLFFTPDSTFSYSGEGFVFLQRVVEKLTNKPLQELAQQEVFIPLKMENSNYLWVDKYDSVAAFGNSTDIVNRHKNPISAYSLLTNAHDYSLFVQALSAGVGLKPATKQLMFQKASEGNWFNHDMTDANPHIGWGLGVGVQDNELGHAIWHWGDNGDFKAFFIAYPDRHESLVYFVYNNAGLNITADILDVFLGKQTWWTTKWLGYGFKKPAEMKAFRAQLPKYGYDHAADVVEKEKKKNPAYQLPEDDLNDFGFMLMRNEQKTEALEIFKLNLSLYPNSANGYDSLAEAYEALGQKEPAIKNFKRSLELNPKNDYAAGQIKKLEADGGK</sequence>
<dbReference type="InterPro" id="IPR013105">
    <property type="entry name" value="TPR_2"/>
</dbReference>
<dbReference type="Pfam" id="PF00144">
    <property type="entry name" value="Beta-lactamase"/>
    <property type="match status" value="1"/>
</dbReference>
<feature type="chain" id="PRO_5045279736" description="Beta-lactamase-related domain-containing protein" evidence="4">
    <location>
        <begin position="20"/>
        <end position="466"/>
    </location>
</feature>
<dbReference type="Gene3D" id="3.40.710.10">
    <property type="entry name" value="DD-peptidase/beta-lactamase superfamily"/>
    <property type="match status" value="1"/>
</dbReference>
<dbReference type="PROSITE" id="PS50293">
    <property type="entry name" value="TPR_REGION"/>
    <property type="match status" value="1"/>
</dbReference>
<evidence type="ECO:0000256" key="1">
    <source>
        <dbReference type="ARBA" id="ARBA00022737"/>
    </source>
</evidence>
<accession>A0ABP7P0C5</accession>
<dbReference type="SUPFAM" id="SSF56601">
    <property type="entry name" value="beta-lactamase/transpeptidase-like"/>
    <property type="match status" value="1"/>
</dbReference>
<evidence type="ECO:0000256" key="2">
    <source>
        <dbReference type="ARBA" id="ARBA00022803"/>
    </source>
</evidence>
<protein>
    <recommendedName>
        <fullName evidence="5">Beta-lactamase-related domain-containing protein</fullName>
    </recommendedName>
</protein>
<dbReference type="InterPro" id="IPR011990">
    <property type="entry name" value="TPR-like_helical_dom_sf"/>
</dbReference>
<dbReference type="InterPro" id="IPR012338">
    <property type="entry name" value="Beta-lactam/transpept-like"/>
</dbReference>
<comment type="caution">
    <text evidence="6">The sequence shown here is derived from an EMBL/GenBank/DDBJ whole genome shotgun (WGS) entry which is preliminary data.</text>
</comment>
<dbReference type="PANTHER" id="PTHR43283">
    <property type="entry name" value="BETA-LACTAMASE-RELATED"/>
    <property type="match status" value="1"/>
</dbReference>
<evidence type="ECO:0000259" key="5">
    <source>
        <dbReference type="Pfam" id="PF00144"/>
    </source>
</evidence>
<dbReference type="Proteomes" id="UP001500742">
    <property type="component" value="Unassembled WGS sequence"/>
</dbReference>
<dbReference type="Gene3D" id="1.25.40.10">
    <property type="entry name" value="Tetratricopeptide repeat domain"/>
    <property type="match status" value="1"/>
</dbReference>
<keyword evidence="4" id="KW-0732">Signal</keyword>
<dbReference type="SUPFAM" id="SSF48452">
    <property type="entry name" value="TPR-like"/>
    <property type="match status" value="1"/>
</dbReference>
<dbReference type="PANTHER" id="PTHR43283:SF18">
    <property type="match status" value="1"/>
</dbReference>
<keyword evidence="2 3" id="KW-0802">TPR repeat</keyword>
<dbReference type="InterPro" id="IPR050789">
    <property type="entry name" value="Diverse_Enzym_Activities"/>
</dbReference>
<dbReference type="PROSITE" id="PS50005">
    <property type="entry name" value="TPR"/>
    <property type="match status" value="1"/>
</dbReference>
<feature type="domain" description="Beta-lactamase-related" evidence="5">
    <location>
        <begin position="22"/>
        <end position="312"/>
    </location>
</feature>
<keyword evidence="1" id="KW-0677">Repeat</keyword>
<dbReference type="Pfam" id="PF07719">
    <property type="entry name" value="TPR_2"/>
    <property type="match status" value="1"/>
</dbReference>